<dbReference type="EMBL" id="CP092365">
    <property type="protein sequence ID" value="ULN52265.1"/>
    <property type="molecule type" value="Genomic_DNA"/>
</dbReference>
<evidence type="ECO:0000259" key="3">
    <source>
        <dbReference type="Pfam" id="PF02551"/>
    </source>
</evidence>
<evidence type="ECO:0000256" key="1">
    <source>
        <dbReference type="ARBA" id="ARBA00006538"/>
    </source>
</evidence>
<evidence type="ECO:0000313" key="6">
    <source>
        <dbReference type="Proteomes" id="UP001055200"/>
    </source>
</evidence>
<name>A0ABY3TX74_9MYCO</name>
<feature type="domain" description="Acyl-CoA thioesterase-like N-terminal HotDog" evidence="4">
    <location>
        <begin position="37"/>
        <end position="113"/>
    </location>
</feature>
<sequence>MASVSHYYPAIAEIIETLQVERLDEHRFRATQLDNPAHHIVGGHIGGQAVMAAALTAPGRTAHSVHTYYVRPGDASRPVELRVTAIRDGGTLATRQVTAHQDEKILLETLASFSTEIDAPDYHRQCPEVPAPETLPPMQAQLADYADELDGHWVHPRPFALRYIDPPSRLAVELPEASPRQRLWWRPDGTVPDDPRLHTSLLTYLSGVTMVETALVMRRATPASTFNALIDHALWFQRPVDLSDWVLSDQVSPSGTGGRGLVNATMYNRSGQLVCTATQELYFGRG</sequence>
<dbReference type="RefSeq" id="WP_240170539.1">
    <property type="nucleotide sequence ID" value="NZ_CP092365.1"/>
</dbReference>
<dbReference type="InterPro" id="IPR003703">
    <property type="entry name" value="Acyl_CoA_thio"/>
</dbReference>
<dbReference type="InterPro" id="IPR042171">
    <property type="entry name" value="Acyl-CoA_hotdog"/>
</dbReference>
<dbReference type="InterPro" id="IPR029069">
    <property type="entry name" value="HotDog_dom_sf"/>
</dbReference>
<dbReference type="InterPro" id="IPR025652">
    <property type="entry name" value="TesB_C"/>
</dbReference>
<gene>
    <name evidence="5" type="ORF">MIU77_15640</name>
</gene>
<dbReference type="PANTHER" id="PTHR11066:SF34">
    <property type="entry name" value="ACYL-COENZYME A THIOESTERASE 8"/>
    <property type="match status" value="1"/>
</dbReference>
<protein>
    <submittedName>
        <fullName evidence="5">Thioesterase family protein</fullName>
    </submittedName>
</protein>
<reference evidence="5" key="1">
    <citation type="submission" date="2022-08" db="EMBL/GenBank/DDBJ databases">
        <title>Complete genome sequence of 14 non-tuberculosis mycobacteria type-strains.</title>
        <authorList>
            <person name="Igarashi Y."/>
            <person name="Osugi A."/>
            <person name="Mitarai S."/>
        </authorList>
    </citation>
    <scope>NUCLEOTIDE SEQUENCE</scope>
    <source>
        <strain evidence="5">DSM 45575</strain>
    </source>
</reference>
<evidence type="ECO:0000259" key="4">
    <source>
        <dbReference type="Pfam" id="PF13622"/>
    </source>
</evidence>
<dbReference type="CDD" id="cd03444">
    <property type="entry name" value="Thioesterase_II_repeat1"/>
    <property type="match status" value="1"/>
</dbReference>
<dbReference type="Pfam" id="PF13622">
    <property type="entry name" value="4HBT_3"/>
    <property type="match status" value="1"/>
</dbReference>
<organism evidence="5 6">
    <name type="scientific">Mycolicibacillus parakoreensis</name>
    <dbReference type="NCBI Taxonomy" id="1069221"/>
    <lineage>
        <taxon>Bacteria</taxon>
        <taxon>Bacillati</taxon>
        <taxon>Actinomycetota</taxon>
        <taxon>Actinomycetes</taxon>
        <taxon>Mycobacteriales</taxon>
        <taxon>Mycobacteriaceae</taxon>
        <taxon>Mycolicibacillus</taxon>
    </lineage>
</organism>
<proteinExistence type="inferred from homology"/>
<dbReference type="Gene3D" id="2.40.160.210">
    <property type="entry name" value="Acyl-CoA thioesterase, double hotdog domain"/>
    <property type="match status" value="1"/>
</dbReference>
<dbReference type="SUPFAM" id="SSF54637">
    <property type="entry name" value="Thioesterase/thiol ester dehydrase-isomerase"/>
    <property type="match status" value="2"/>
</dbReference>
<dbReference type="CDD" id="cd03445">
    <property type="entry name" value="Thioesterase_II_repeat2"/>
    <property type="match status" value="1"/>
</dbReference>
<comment type="similarity">
    <text evidence="1">Belongs to the C/M/P thioester hydrolase family.</text>
</comment>
<dbReference type="Pfam" id="PF02551">
    <property type="entry name" value="Acyl_CoA_thio"/>
    <property type="match status" value="1"/>
</dbReference>
<keyword evidence="2" id="KW-0378">Hydrolase</keyword>
<dbReference type="Proteomes" id="UP001055200">
    <property type="component" value="Chromosome"/>
</dbReference>
<feature type="domain" description="Acyl-CoA thioesterase 2 C-terminal" evidence="3">
    <location>
        <begin position="178"/>
        <end position="280"/>
    </location>
</feature>
<keyword evidence="6" id="KW-1185">Reference proteome</keyword>
<dbReference type="PANTHER" id="PTHR11066">
    <property type="entry name" value="ACYL-COA THIOESTERASE"/>
    <property type="match status" value="1"/>
</dbReference>
<evidence type="ECO:0000256" key="2">
    <source>
        <dbReference type="ARBA" id="ARBA00022801"/>
    </source>
</evidence>
<dbReference type="InterPro" id="IPR049449">
    <property type="entry name" value="TesB_ACOT8-like_N"/>
</dbReference>
<accession>A0ABY3TX74</accession>
<evidence type="ECO:0000313" key="5">
    <source>
        <dbReference type="EMBL" id="ULN52265.1"/>
    </source>
</evidence>